<dbReference type="EMBL" id="BSXT01001543">
    <property type="protein sequence ID" value="GMF43481.1"/>
    <property type="molecule type" value="Genomic_DNA"/>
</dbReference>
<protein>
    <submittedName>
        <fullName evidence="2">Unnamed protein product</fullName>
    </submittedName>
</protein>
<evidence type="ECO:0000313" key="2">
    <source>
        <dbReference type="EMBL" id="GMF43481.1"/>
    </source>
</evidence>
<keyword evidence="1" id="KW-0732">Signal</keyword>
<feature type="signal peptide" evidence="1">
    <location>
        <begin position="1"/>
        <end position="25"/>
    </location>
</feature>
<gene>
    <name evidence="2" type="ORF">Pfra01_001472100</name>
</gene>
<dbReference type="AlphaFoldDB" id="A0A9W7CWP7"/>
<dbReference type="Proteomes" id="UP001165121">
    <property type="component" value="Unassembled WGS sequence"/>
</dbReference>
<name>A0A9W7CWP7_9STRA</name>
<comment type="caution">
    <text evidence="2">The sequence shown here is derived from an EMBL/GenBank/DDBJ whole genome shotgun (WGS) entry which is preliminary data.</text>
</comment>
<feature type="chain" id="PRO_5040732525" evidence="1">
    <location>
        <begin position="26"/>
        <end position="122"/>
    </location>
</feature>
<keyword evidence="3" id="KW-1185">Reference proteome</keyword>
<evidence type="ECO:0000313" key="3">
    <source>
        <dbReference type="Proteomes" id="UP001165121"/>
    </source>
</evidence>
<sequence>MPFRWRSKLMLTLALVTVAPTQVRAAAANQMDYAACPVRHSPVYYCCEYSETTKVLYTKCNRPSGGDYESYYVVGWNKQRQVNFPYAMIHPSTQGFHYDEPSTVCRVQAVTNTLTGELTEQL</sequence>
<accession>A0A9W7CWP7</accession>
<reference evidence="2" key="1">
    <citation type="submission" date="2023-04" db="EMBL/GenBank/DDBJ databases">
        <title>Phytophthora fragariaefolia NBRC 109709.</title>
        <authorList>
            <person name="Ichikawa N."/>
            <person name="Sato H."/>
            <person name="Tonouchi N."/>
        </authorList>
    </citation>
    <scope>NUCLEOTIDE SEQUENCE</scope>
    <source>
        <strain evidence="2">NBRC 109709</strain>
    </source>
</reference>
<organism evidence="2 3">
    <name type="scientific">Phytophthora fragariaefolia</name>
    <dbReference type="NCBI Taxonomy" id="1490495"/>
    <lineage>
        <taxon>Eukaryota</taxon>
        <taxon>Sar</taxon>
        <taxon>Stramenopiles</taxon>
        <taxon>Oomycota</taxon>
        <taxon>Peronosporomycetes</taxon>
        <taxon>Peronosporales</taxon>
        <taxon>Peronosporaceae</taxon>
        <taxon>Phytophthora</taxon>
    </lineage>
</organism>
<evidence type="ECO:0000256" key="1">
    <source>
        <dbReference type="SAM" id="SignalP"/>
    </source>
</evidence>
<dbReference type="OrthoDB" id="121390at2759"/>
<proteinExistence type="predicted"/>